<reference evidence="2 3" key="1">
    <citation type="submission" date="2023-03" db="EMBL/GenBank/DDBJ databases">
        <title>Muricauda XX sp. nov. and Muricauda XXX sp. nov., two novel species isolated from Okinawa Trough.</title>
        <authorList>
            <person name="Cao W."/>
            <person name="Deng X."/>
        </authorList>
    </citation>
    <scope>NUCLEOTIDE SEQUENCE [LARGE SCALE GENOMIC DNA]</scope>
    <source>
        <strain evidence="2 3">81s02</strain>
    </source>
</reference>
<keyword evidence="2" id="KW-0808">Transferase</keyword>
<keyword evidence="2" id="KW-0328">Glycosyltransferase</keyword>
<dbReference type="InterPro" id="IPR029044">
    <property type="entry name" value="Nucleotide-diphossugar_trans"/>
</dbReference>
<evidence type="ECO:0000313" key="3">
    <source>
        <dbReference type="Proteomes" id="UP001217083"/>
    </source>
</evidence>
<dbReference type="Gene3D" id="3.90.550.10">
    <property type="entry name" value="Spore Coat Polysaccharide Biosynthesis Protein SpsA, Chain A"/>
    <property type="match status" value="1"/>
</dbReference>
<gene>
    <name evidence="2" type="ORF">PY091_14495</name>
</gene>
<evidence type="ECO:0000313" key="2">
    <source>
        <dbReference type="EMBL" id="MDF0708431.1"/>
    </source>
</evidence>
<protein>
    <submittedName>
        <fullName evidence="2">Glycosyltransferase</fullName>
        <ecNumber evidence="2">2.4.-.-</ecNumber>
    </submittedName>
</protein>
<proteinExistence type="predicted"/>
<evidence type="ECO:0000259" key="1">
    <source>
        <dbReference type="Pfam" id="PF00535"/>
    </source>
</evidence>
<keyword evidence="3" id="KW-1185">Reference proteome</keyword>
<dbReference type="Pfam" id="PF00535">
    <property type="entry name" value="Glycos_transf_2"/>
    <property type="match status" value="1"/>
</dbReference>
<name>A0ABT5XS62_9FLAO</name>
<dbReference type="RefSeq" id="WP_275650374.1">
    <property type="nucleotide sequence ID" value="NZ_JARFVA010000005.1"/>
</dbReference>
<dbReference type="PANTHER" id="PTHR22916">
    <property type="entry name" value="GLYCOSYLTRANSFERASE"/>
    <property type="match status" value="1"/>
</dbReference>
<sequence length="339" mass="40006">MDLSIIIPAYNVEKHIESCLKSLLQQDLDKSSYEILVVNDGSTDNTGSIIKKLKSNYSNINLITQENKGIGGARNAALDIAKGKYIYFVDGDDYVATNTFGKVLDKALKYNLDIIGFNSKHVFDHEDLLSTNIDQDKDVEILSGTEFMGKYNFEPEVWWYFIRRDFFDECNLRFYDRKFVQDSYFTPILFSKADTMAYVDYDVYRYYMSENSITRNRSKKHLETHFRDLAFAVQKQQELIKSIEKLGRDEDEDCLKMLKAKKERYVLIAIVRYFKSDFSFAALKQDLNFYKKIDSYPFRYLLKIDKFRNSVNKILVFIFNSSVLLNLSFHTYRLYRKLR</sequence>
<dbReference type="Proteomes" id="UP001217083">
    <property type="component" value="Unassembled WGS sequence"/>
</dbReference>
<dbReference type="EMBL" id="JARFVA010000005">
    <property type="protein sequence ID" value="MDF0708431.1"/>
    <property type="molecule type" value="Genomic_DNA"/>
</dbReference>
<dbReference type="InterPro" id="IPR001173">
    <property type="entry name" value="Glyco_trans_2-like"/>
</dbReference>
<dbReference type="SUPFAM" id="SSF53448">
    <property type="entry name" value="Nucleotide-diphospho-sugar transferases"/>
    <property type="match status" value="1"/>
</dbReference>
<accession>A0ABT5XS62</accession>
<dbReference type="EC" id="2.4.-.-" evidence="2"/>
<comment type="caution">
    <text evidence="2">The sequence shown here is derived from an EMBL/GenBank/DDBJ whole genome shotgun (WGS) entry which is preliminary data.</text>
</comment>
<dbReference type="PANTHER" id="PTHR22916:SF3">
    <property type="entry name" value="UDP-GLCNAC:BETAGAL BETA-1,3-N-ACETYLGLUCOSAMINYLTRANSFERASE-LIKE PROTEIN 1"/>
    <property type="match status" value="1"/>
</dbReference>
<dbReference type="GO" id="GO:0016757">
    <property type="term" value="F:glycosyltransferase activity"/>
    <property type="evidence" value="ECO:0007669"/>
    <property type="project" value="UniProtKB-KW"/>
</dbReference>
<dbReference type="CDD" id="cd00761">
    <property type="entry name" value="Glyco_tranf_GTA_type"/>
    <property type="match status" value="1"/>
</dbReference>
<feature type="domain" description="Glycosyltransferase 2-like" evidence="1">
    <location>
        <begin position="4"/>
        <end position="134"/>
    </location>
</feature>
<organism evidence="2 3">
    <name type="scientific">Flagellimonas okinawensis</name>
    <dbReference type="NCBI Taxonomy" id="3031324"/>
    <lineage>
        <taxon>Bacteria</taxon>
        <taxon>Pseudomonadati</taxon>
        <taxon>Bacteroidota</taxon>
        <taxon>Flavobacteriia</taxon>
        <taxon>Flavobacteriales</taxon>
        <taxon>Flavobacteriaceae</taxon>
        <taxon>Flagellimonas</taxon>
    </lineage>
</organism>